<dbReference type="STRING" id="1432562.WN59_06810"/>
<name>A0A0M2SJ61_9STAP</name>
<evidence type="ECO:0000259" key="1">
    <source>
        <dbReference type="Pfam" id="PF13175"/>
    </source>
</evidence>
<proteinExistence type="predicted"/>
<dbReference type="PANTHER" id="PTHR43581:SF4">
    <property type="entry name" value="ATP_GTP PHOSPHATASE"/>
    <property type="match status" value="1"/>
</dbReference>
<dbReference type="Pfam" id="PF13175">
    <property type="entry name" value="AAA_15"/>
    <property type="match status" value="1"/>
</dbReference>
<dbReference type="Gene3D" id="3.40.50.300">
    <property type="entry name" value="P-loop containing nucleotide triphosphate hydrolases"/>
    <property type="match status" value="1"/>
</dbReference>
<feature type="domain" description="Endonuclease GajA/Old nuclease/RecF-like AAA" evidence="1">
    <location>
        <begin position="1"/>
        <end position="341"/>
    </location>
</feature>
<dbReference type="InterPro" id="IPR051396">
    <property type="entry name" value="Bact_Antivir_Def_Nuclease"/>
</dbReference>
<dbReference type="GO" id="GO:0005524">
    <property type="term" value="F:ATP binding"/>
    <property type="evidence" value="ECO:0007669"/>
    <property type="project" value="InterPro"/>
</dbReference>
<dbReference type="RefSeq" id="WP_046514784.1">
    <property type="nucleotide sequence ID" value="NZ_LAYZ01000003.1"/>
</dbReference>
<keyword evidence="3" id="KW-1185">Reference proteome</keyword>
<dbReference type="EMBL" id="LAYZ01000003">
    <property type="protein sequence ID" value="KKK34734.1"/>
    <property type="molecule type" value="Genomic_DNA"/>
</dbReference>
<organism evidence="2 3">
    <name type="scientific">Salinicoccus sediminis</name>
    <dbReference type="NCBI Taxonomy" id="1432562"/>
    <lineage>
        <taxon>Bacteria</taxon>
        <taxon>Bacillati</taxon>
        <taxon>Bacillota</taxon>
        <taxon>Bacilli</taxon>
        <taxon>Bacillales</taxon>
        <taxon>Staphylococcaceae</taxon>
        <taxon>Salinicoccus</taxon>
    </lineage>
</organism>
<protein>
    <recommendedName>
        <fullName evidence="1">Endonuclease GajA/Old nuclease/RecF-like AAA domain-containing protein</fullName>
    </recommendedName>
</protein>
<dbReference type="PATRIC" id="fig|1432562.3.peg.1356"/>
<dbReference type="Proteomes" id="UP000034287">
    <property type="component" value="Unassembled WGS sequence"/>
</dbReference>
<reference evidence="2 3" key="1">
    <citation type="submission" date="2015-04" db="EMBL/GenBank/DDBJ databases">
        <title>Taxonomic description and genome sequence of Salinicoccus sediminis sp. nov., a novel hyper halotolerant bacterium isolated from marine sediment.</title>
        <authorList>
            <person name="Mathan Kumar R."/>
            <person name="Kaur G."/>
            <person name="Kumar N."/>
            <person name="Kumar A."/>
            <person name="Singh N.K."/>
            <person name="Kaur N."/>
            <person name="Mayilraj S."/>
        </authorList>
    </citation>
    <scope>NUCLEOTIDE SEQUENCE [LARGE SCALE GENOMIC DNA]</scope>
    <source>
        <strain evidence="2 3">SV-16</strain>
    </source>
</reference>
<dbReference type="GO" id="GO:0016887">
    <property type="term" value="F:ATP hydrolysis activity"/>
    <property type="evidence" value="ECO:0007669"/>
    <property type="project" value="InterPro"/>
</dbReference>
<dbReference type="PANTHER" id="PTHR43581">
    <property type="entry name" value="ATP/GTP PHOSPHATASE"/>
    <property type="match status" value="1"/>
</dbReference>
<evidence type="ECO:0000313" key="3">
    <source>
        <dbReference type="Proteomes" id="UP000034287"/>
    </source>
</evidence>
<evidence type="ECO:0000313" key="2">
    <source>
        <dbReference type="EMBL" id="KKK34734.1"/>
    </source>
</evidence>
<dbReference type="AlphaFoldDB" id="A0A0M2SJ61"/>
<dbReference type="SUPFAM" id="SSF52540">
    <property type="entry name" value="P-loop containing nucleoside triphosphate hydrolases"/>
    <property type="match status" value="1"/>
</dbReference>
<gene>
    <name evidence="2" type="ORF">WN59_06810</name>
</gene>
<accession>A0A0M2SJ61</accession>
<comment type="caution">
    <text evidence="2">The sequence shown here is derived from an EMBL/GenBank/DDBJ whole genome shotgun (WGS) entry which is preliminary data.</text>
</comment>
<dbReference type="InterPro" id="IPR027417">
    <property type="entry name" value="P-loop_NTPase"/>
</dbReference>
<sequence length="587" mass="67907">MYIISIKFKGYKNFSNNHFVGLDDIKNVNVIIGKNNIGKTALLESVKAQESLKTLASFGFNTEDIAFYYRLNEKDIDGIINVNSLLVNKSGSITGYYDRGYYHFNRKDFEFLVDKKVKFTLDDSFFNGKQNIVRHPQKLELECYGTFFSKNEKHKELLNSYLNGFIYSIIPKEMKKEVVELSADRDLKPEPPTNVLQVNPDGTGATNIIQNYLNKADKDSNVVEVDMLNALNRIMMNDIEFSRISIQDVSRDEDESQLWEIFLHEKGKPPISLSDSGSGLRTVLLVLIKLLLECNTEKTHIVIFEELENNLHPAIQRNLHRYIFEWAKKYEQFVFITTHSNVPIDMVLQEEKAQLVHVFKKDNLVYTATLLSSLDSDNIFNDLEIKASDLLQSNGIIWVEGPSDRIYINKWIELITDGALVENKHYQIMFYGGKLLSHLSGNTNFEKLTDYEETNLINLLLTNRNAAIVIDSDRSKPKKHINQTKKRIKKEFENNDKFVWITEGREIENYLSENTLGSKYTVTRQIGKYENIGDYLIEQGNKDNYSTSKPDKARKLIEFMDKSDLEILDLKSKLEKLVNTIKCWNNL</sequence>
<dbReference type="InterPro" id="IPR041685">
    <property type="entry name" value="AAA_GajA/Old/RecF-like"/>
</dbReference>
<dbReference type="OrthoDB" id="9801813at2"/>